<dbReference type="GO" id="GO:0015385">
    <property type="term" value="F:sodium:proton antiporter activity"/>
    <property type="evidence" value="ECO:0007669"/>
    <property type="project" value="TreeGrafter"/>
</dbReference>
<dbReference type="EMBL" id="JAMRYM010000072">
    <property type="protein sequence ID" value="MCM6763599.1"/>
    <property type="molecule type" value="Genomic_DNA"/>
</dbReference>
<dbReference type="RefSeq" id="WP_251946802.1">
    <property type="nucleotide sequence ID" value="NZ_JAMRYM010000072.1"/>
</dbReference>
<dbReference type="PANTHER" id="PTHR34703:SF1">
    <property type="entry name" value="ANTIPORTER SUBUNIT MNHG2-RELATED"/>
    <property type="match status" value="1"/>
</dbReference>
<dbReference type="NCBIfam" id="TIGR01300">
    <property type="entry name" value="CPA3_mnhG_phaG"/>
    <property type="match status" value="1"/>
</dbReference>
<keyword evidence="3" id="KW-0472">Membrane</keyword>
<dbReference type="InterPro" id="IPR005133">
    <property type="entry name" value="PhaG_MnhG_YufB"/>
</dbReference>
<dbReference type="Proteomes" id="UP001155240">
    <property type="component" value="Unassembled WGS sequence"/>
</dbReference>
<organism evidence="4 5">
    <name type="scientific">Rathayibacter rubneri</name>
    <dbReference type="NCBI Taxonomy" id="2950106"/>
    <lineage>
        <taxon>Bacteria</taxon>
        <taxon>Bacillati</taxon>
        <taxon>Actinomycetota</taxon>
        <taxon>Actinomycetes</taxon>
        <taxon>Micrococcales</taxon>
        <taxon>Microbacteriaceae</taxon>
        <taxon>Rathayibacter</taxon>
    </lineage>
</organism>
<keyword evidence="3" id="KW-0812">Transmembrane</keyword>
<protein>
    <submittedName>
        <fullName evidence="4">Monovalent cation/H(+) antiporter subunit G</fullName>
    </submittedName>
</protein>
<proteinExistence type="inferred from homology"/>
<dbReference type="NCBIfam" id="NF009314">
    <property type="entry name" value="PRK12674.1-2"/>
    <property type="match status" value="1"/>
</dbReference>
<dbReference type="AlphaFoldDB" id="A0A9X2DZI0"/>
<keyword evidence="5" id="KW-1185">Reference proteome</keyword>
<dbReference type="PANTHER" id="PTHR34703">
    <property type="entry name" value="ANTIPORTER SUBUNIT MNHG2-RELATED"/>
    <property type="match status" value="1"/>
</dbReference>
<evidence type="ECO:0000313" key="4">
    <source>
        <dbReference type="EMBL" id="MCM6763599.1"/>
    </source>
</evidence>
<feature type="transmembrane region" description="Helical" evidence="3">
    <location>
        <begin position="6"/>
        <end position="27"/>
    </location>
</feature>
<dbReference type="Pfam" id="PF03334">
    <property type="entry name" value="PhaG_MnhG_YufB"/>
    <property type="match status" value="1"/>
</dbReference>
<evidence type="ECO:0000256" key="3">
    <source>
        <dbReference type="SAM" id="Phobius"/>
    </source>
</evidence>
<name>A0A9X2DZI0_9MICO</name>
<feature type="region of interest" description="Disordered" evidence="2">
    <location>
        <begin position="112"/>
        <end position="151"/>
    </location>
</feature>
<sequence length="151" mass="15594">MDAVLDILTAVLLIIGAALSLIAAVGLMRFDDLLSRMHAGTKPQVLGLICVMLAVAIRNPGFAAAGTIILVIGFQLLTVPVSAHMVGRAAYRAEAVSTGYLVADELAEAVSRADEQARTTTGPESGHTSEEAARTSRAPQPEDEDGPAATA</sequence>
<comment type="caution">
    <text evidence="4">The sequence shown here is derived from an EMBL/GenBank/DDBJ whole genome shotgun (WGS) entry which is preliminary data.</text>
</comment>
<evidence type="ECO:0000256" key="2">
    <source>
        <dbReference type="SAM" id="MobiDB-lite"/>
    </source>
</evidence>
<comment type="similarity">
    <text evidence="1">Belongs to the CPA3 antiporters (TC 2.A.63) subunit G family.</text>
</comment>
<evidence type="ECO:0000313" key="5">
    <source>
        <dbReference type="Proteomes" id="UP001155240"/>
    </source>
</evidence>
<reference evidence="4" key="1">
    <citation type="submission" date="2022-06" db="EMBL/GenBank/DDBJ databases">
        <title>Whole genome shotgun sequencing (WGS) of Rathayibacter sp. ZW T2_19, isolated from stored onions (Allium cepa).</title>
        <authorList>
            <person name="Stoll D.A."/>
            <person name="Huch M."/>
        </authorList>
    </citation>
    <scope>NUCLEOTIDE SEQUENCE</scope>
    <source>
        <strain evidence="4">ZW T2_19</strain>
    </source>
</reference>
<gene>
    <name evidence="4" type="primary">mnhG</name>
    <name evidence="4" type="ORF">NB037_14350</name>
</gene>
<keyword evidence="3" id="KW-1133">Transmembrane helix</keyword>
<evidence type="ECO:0000256" key="1">
    <source>
        <dbReference type="ARBA" id="ARBA00008404"/>
    </source>
</evidence>
<feature type="compositionally biased region" description="Acidic residues" evidence="2">
    <location>
        <begin position="141"/>
        <end position="151"/>
    </location>
</feature>
<accession>A0A9X2DZI0</accession>
<feature type="transmembrane region" description="Helical" evidence="3">
    <location>
        <begin position="63"/>
        <end position="83"/>
    </location>
</feature>